<dbReference type="EMBL" id="HACA01015520">
    <property type="protein sequence ID" value="CDW32881.1"/>
    <property type="molecule type" value="Transcribed_RNA"/>
</dbReference>
<proteinExistence type="predicted"/>
<dbReference type="GO" id="GO:0032259">
    <property type="term" value="P:methylation"/>
    <property type="evidence" value="ECO:0007669"/>
    <property type="project" value="UniProtKB-KW"/>
</dbReference>
<keyword evidence="2" id="KW-0489">Methyltransferase</keyword>
<feature type="chain" id="PRO_5005488410" evidence="1">
    <location>
        <begin position="29"/>
        <end position="79"/>
    </location>
</feature>
<dbReference type="GO" id="GO:0008168">
    <property type="term" value="F:methyltransferase activity"/>
    <property type="evidence" value="ECO:0007669"/>
    <property type="project" value="UniProtKB-KW"/>
</dbReference>
<accession>A0A0K2U5A5</accession>
<dbReference type="AlphaFoldDB" id="A0A0K2U5A5"/>
<reference evidence="2" key="1">
    <citation type="submission" date="2014-05" db="EMBL/GenBank/DDBJ databases">
        <authorList>
            <person name="Chronopoulou M."/>
        </authorList>
    </citation>
    <scope>NUCLEOTIDE SEQUENCE</scope>
    <source>
        <tissue evidence="2">Whole organism</tissue>
    </source>
</reference>
<organism evidence="2">
    <name type="scientific">Lepeophtheirus salmonis</name>
    <name type="common">Salmon louse</name>
    <name type="synonym">Caligus salmonis</name>
    <dbReference type="NCBI Taxonomy" id="72036"/>
    <lineage>
        <taxon>Eukaryota</taxon>
        <taxon>Metazoa</taxon>
        <taxon>Ecdysozoa</taxon>
        <taxon>Arthropoda</taxon>
        <taxon>Crustacea</taxon>
        <taxon>Multicrustacea</taxon>
        <taxon>Hexanauplia</taxon>
        <taxon>Copepoda</taxon>
        <taxon>Siphonostomatoida</taxon>
        <taxon>Caligidae</taxon>
        <taxon>Lepeophtheirus</taxon>
    </lineage>
</organism>
<protein>
    <submittedName>
        <fullName evidence="2">Histonelysine Nmethyltransferase SETMARlike [Bombyx mori]</fullName>
    </submittedName>
</protein>
<keyword evidence="1" id="KW-0732">Signal</keyword>
<feature type="signal peptide" evidence="1">
    <location>
        <begin position="1"/>
        <end position="28"/>
    </location>
</feature>
<evidence type="ECO:0000256" key="1">
    <source>
        <dbReference type="SAM" id="SignalP"/>
    </source>
</evidence>
<keyword evidence="2" id="KW-0808">Transferase</keyword>
<sequence length="79" mass="8808">MPKPLAISSTFTLLSSLIISWILSMISAGVTSTRKFSVTCACIATLKILKPHIICSNRRCRVPIIFIKLLFSILRRCNV</sequence>
<name>A0A0K2U5A5_LEPSM</name>
<evidence type="ECO:0000313" key="2">
    <source>
        <dbReference type="EMBL" id="CDW32881.1"/>
    </source>
</evidence>